<dbReference type="SUPFAM" id="SSF51197">
    <property type="entry name" value="Clavaminate synthase-like"/>
    <property type="match status" value="1"/>
</dbReference>
<keyword evidence="5" id="KW-0560">Oxidoreductase</keyword>
<proteinExistence type="predicted"/>
<dbReference type="InterPro" id="IPR006620">
    <property type="entry name" value="Pro_4_hyd_alph"/>
</dbReference>
<keyword evidence="3" id="KW-0847">Vitamin C</keyword>
<keyword evidence="6" id="KW-0408">Iron</keyword>
<dbReference type="InterPro" id="IPR005123">
    <property type="entry name" value="Oxoglu/Fe-dep_dioxygenase_dom"/>
</dbReference>
<evidence type="ECO:0000256" key="6">
    <source>
        <dbReference type="ARBA" id="ARBA00023004"/>
    </source>
</evidence>
<evidence type="ECO:0000256" key="1">
    <source>
        <dbReference type="ARBA" id="ARBA00001961"/>
    </source>
</evidence>
<evidence type="ECO:0000256" key="2">
    <source>
        <dbReference type="ARBA" id="ARBA00022723"/>
    </source>
</evidence>
<evidence type="ECO:0000259" key="7">
    <source>
        <dbReference type="PROSITE" id="PS51471"/>
    </source>
</evidence>
<comment type="cofactor">
    <cofactor evidence="1">
        <name>L-ascorbate</name>
        <dbReference type="ChEBI" id="CHEBI:38290"/>
    </cofactor>
</comment>
<keyword evidence="9" id="KW-1185">Reference proteome</keyword>
<gene>
    <name evidence="8" type="ORF">H4O21_11660</name>
</gene>
<protein>
    <submittedName>
        <fullName evidence="8">2OG-Fe(II) oxygenase</fullName>
    </submittedName>
</protein>
<evidence type="ECO:0000256" key="4">
    <source>
        <dbReference type="ARBA" id="ARBA00022964"/>
    </source>
</evidence>
<keyword evidence="4" id="KW-0223">Dioxygenase</keyword>
<accession>A0A839ISY0</accession>
<dbReference type="PANTHER" id="PTHR12907">
    <property type="entry name" value="EGL NINE HOMOLOG-RELATED"/>
    <property type="match status" value="1"/>
</dbReference>
<feature type="domain" description="Fe2OG dioxygenase" evidence="7">
    <location>
        <begin position="116"/>
        <end position="233"/>
    </location>
</feature>
<dbReference type="InterPro" id="IPR051559">
    <property type="entry name" value="HIF_prolyl_hydroxylases"/>
</dbReference>
<dbReference type="GO" id="GO:0008198">
    <property type="term" value="F:ferrous iron binding"/>
    <property type="evidence" value="ECO:0007669"/>
    <property type="project" value="TreeGrafter"/>
</dbReference>
<evidence type="ECO:0000256" key="3">
    <source>
        <dbReference type="ARBA" id="ARBA00022896"/>
    </source>
</evidence>
<dbReference type="Pfam" id="PF13640">
    <property type="entry name" value="2OG-FeII_Oxy_3"/>
    <property type="match status" value="1"/>
</dbReference>
<dbReference type="GO" id="GO:0071456">
    <property type="term" value="P:cellular response to hypoxia"/>
    <property type="evidence" value="ECO:0007669"/>
    <property type="project" value="TreeGrafter"/>
</dbReference>
<dbReference type="PROSITE" id="PS51471">
    <property type="entry name" value="FE2OG_OXY"/>
    <property type="match status" value="1"/>
</dbReference>
<evidence type="ECO:0000313" key="8">
    <source>
        <dbReference type="EMBL" id="MBB1487266.1"/>
    </source>
</evidence>
<name>A0A839ISY0_9GAMM</name>
<dbReference type="InterPro" id="IPR044862">
    <property type="entry name" value="Pro_4_hyd_alph_FE2OG_OXY"/>
</dbReference>
<evidence type="ECO:0000256" key="5">
    <source>
        <dbReference type="ARBA" id="ARBA00023002"/>
    </source>
</evidence>
<organism evidence="8 9">
    <name type="scientific">Oceanospirillum sediminis</name>
    <dbReference type="NCBI Taxonomy" id="2760088"/>
    <lineage>
        <taxon>Bacteria</taxon>
        <taxon>Pseudomonadati</taxon>
        <taxon>Pseudomonadota</taxon>
        <taxon>Gammaproteobacteria</taxon>
        <taxon>Oceanospirillales</taxon>
        <taxon>Oceanospirillaceae</taxon>
        <taxon>Oceanospirillum</taxon>
    </lineage>
</organism>
<dbReference type="GO" id="GO:0031543">
    <property type="term" value="F:peptidyl-proline dioxygenase activity"/>
    <property type="evidence" value="ECO:0007669"/>
    <property type="project" value="TreeGrafter"/>
</dbReference>
<dbReference type="Gene3D" id="2.60.120.620">
    <property type="entry name" value="q2cbj1_9rhob like domain"/>
    <property type="match status" value="1"/>
</dbReference>
<dbReference type="SMART" id="SM00702">
    <property type="entry name" value="P4Hc"/>
    <property type="match status" value="1"/>
</dbReference>
<dbReference type="GO" id="GO:0031418">
    <property type="term" value="F:L-ascorbic acid binding"/>
    <property type="evidence" value="ECO:0007669"/>
    <property type="project" value="UniProtKB-KW"/>
</dbReference>
<dbReference type="RefSeq" id="WP_182809050.1">
    <property type="nucleotide sequence ID" value="NZ_JACJFM010000013.1"/>
</dbReference>
<keyword evidence="2" id="KW-0479">Metal-binding</keyword>
<dbReference type="EMBL" id="JACJFM010000013">
    <property type="protein sequence ID" value="MBB1487266.1"/>
    <property type="molecule type" value="Genomic_DNA"/>
</dbReference>
<sequence length="239" mass="27248">MTPADTPLSCVQSADSETDYDGLSEQQIDLICQSLYQNGWVVVEKLLSDTLVQQLRADILRLDNEQQFRKAGIGRDQAFVLRDDIRTDRICWLEGEAPVQARFMAILEQLMTVVNRRLYLGMNHFEAMYAIYEPGQFYKKHLDSFRGQRNRIMTLVFYLNPDWNSDDGGQFLLYPEVGEQGQNISDALQLSDTPVAQVEPEAGTVAAFLSEEFPHEVITAQATRYSIAVWFRIRDGAPV</sequence>
<reference evidence="8 9" key="1">
    <citation type="submission" date="2020-08" db="EMBL/GenBank/DDBJ databases">
        <title>Oceanospirillum sp. nov. isolated from marine sediment.</title>
        <authorList>
            <person name="Ji X."/>
        </authorList>
    </citation>
    <scope>NUCLEOTIDE SEQUENCE [LARGE SCALE GENOMIC DNA]</scope>
    <source>
        <strain evidence="8 9">D5</strain>
    </source>
</reference>
<dbReference type="Proteomes" id="UP000565262">
    <property type="component" value="Unassembled WGS sequence"/>
</dbReference>
<dbReference type="PANTHER" id="PTHR12907:SF26">
    <property type="entry name" value="HIF PROLYL HYDROXYLASE, ISOFORM C"/>
    <property type="match status" value="1"/>
</dbReference>
<dbReference type="AlphaFoldDB" id="A0A839ISY0"/>
<comment type="caution">
    <text evidence="8">The sequence shown here is derived from an EMBL/GenBank/DDBJ whole genome shotgun (WGS) entry which is preliminary data.</text>
</comment>
<evidence type="ECO:0000313" key="9">
    <source>
        <dbReference type="Proteomes" id="UP000565262"/>
    </source>
</evidence>